<dbReference type="AlphaFoldDB" id="A0A9P8TQ70"/>
<dbReference type="SUPFAM" id="SSF52402">
    <property type="entry name" value="Adenine nucleotide alpha hydrolases-like"/>
    <property type="match status" value="1"/>
</dbReference>
<accession>A0A9P8TQ70</accession>
<dbReference type="PANTHER" id="PTHR45937:SF1">
    <property type="entry name" value="ASPARAGINE SYNTHETASE DOMAIN-CONTAINING PROTEIN 1"/>
    <property type="match status" value="1"/>
</dbReference>
<evidence type="ECO:0008006" key="8">
    <source>
        <dbReference type="Google" id="ProtNLM"/>
    </source>
</evidence>
<reference evidence="6" key="1">
    <citation type="journal article" date="2021" name="Open Biol.">
        <title>Shared evolutionary footprints suggest mitochondrial oxidative damage underlies multiple complex I losses in fungi.</title>
        <authorList>
            <person name="Schikora-Tamarit M.A."/>
            <person name="Marcet-Houben M."/>
            <person name="Nosek J."/>
            <person name="Gabaldon T."/>
        </authorList>
    </citation>
    <scope>NUCLEOTIDE SEQUENCE</scope>
    <source>
        <strain evidence="6">CBS2887</strain>
    </source>
</reference>
<organism evidence="6 7">
    <name type="scientific">Wickerhamomyces pijperi</name>
    <name type="common">Yeast</name>
    <name type="synonym">Pichia pijperi</name>
    <dbReference type="NCBI Taxonomy" id="599730"/>
    <lineage>
        <taxon>Eukaryota</taxon>
        <taxon>Fungi</taxon>
        <taxon>Dikarya</taxon>
        <taxon>Ascomycota</taxon>
        <taxon>Saccharomycotina</taxon>
        <taxon>Saccharomycetes</taxon>
        <taxon>Phaffomycetales</taxon>
        <taxon>Wickerhamomycetaceae</taxon>
        <taxon>Wickerhamomyces</taxon>
    </lineage>
</organism>
<name>A0A9P8TQ70_WICPI</name>
<dbReference type="EMBL" id="JAEUBG010001292">
    <property type="protein sequence ID" value="KAH3686601.1"/>
    <property type="molecule type" value="Genomic_DNA"/>
</dbReference>
<protein>
    <recommendedName>
        <fullName evidence="8">Glutamine amidotransferase type-2 domain-containing protein</fullName>
    </recommendedName>
</protein>
<dbReference type="PANTHER" id="PTHR45937">
    <property type="entry name" value="ASPARAGINE SYNTHETASE DOMAIN-CONTAINING PROTEIN 1"/>
    <property type="match status" value="1"/>
</dbReference>
<keyword evidence="7" id="KW-1185">Reference proteome</keyword>
<dbReference type="Pfam" id="PF00733">
    <property type="entry name" value="Asn_synthase"/>
    <property type="match status" value="1"/>
</dbReference>
<dbReference type="SUPFAM" id="SSF56235">
    <property type="entry name" value="N-terminal nucleophile aminohydrolases (Ntn hydrolases)"/>
    <property type="match status" value="1"/>
</dbReference>
<dbReference type="InterPro" id="IPR001962">
    <property type="entry name" value="Asn_synthase"/>
</dbReference>
<keyword evidence="3" id="KW-0315">Glutamine amidotransferase</keyword>
<dbReference type="InterPro" id="IPR029055">
    <property type="entry name" value="Ntn_hydrolases_N"/>
</dbReference>
<dbReference type="InterPro" id="IPR017932">
    <property type="entry name" value="GATase_2_dom"/>
</dbReference>
<sequence length="627" mass="71569">MDKYILGQIKIYVCECMSRKICENFPRDLGTNFQDKKKNPKKIIRRHDDLRTDFISQILKPQDTLPLQMCGILFHYQQKQNDQTSTYISFDETEISSILKTSDDDSSISTFLQDKLNERSNLQITTQFQRLIPYILSRGPNYAQLIQTGNSTGSISQFSSVLSLRCPFTTQPFFDSRYSVQFNGELYNDDIEGNDTEYLLQKLQNSTDGDIADVIHDLDGEFAFVIVDNLLNRVYYGRDSQGKRSLVHCVSDGELYVSSLNPCEESESESESEDKFLNCLNGVIYQYDLTQNKPMPEIPNDKVYQVLDQLDGEMVHRATHLNEVDRLLRASVKKRISTIQPYHDPEQQQHKQHLFSILFSGGLDCTIIAAIAAEQMLSCASSDSVPIIDLLNVGFENPRTGLTPQEAPDRILAISSWRHLQMKYPQVRFQLIEIDVPYGEYLKGKQIVRKLMWPKNTEMDLSIAIAFYFASSGFGTMKCLSVGETGEEESKTEKYQSPCKVLLSGLGADELYGGYHKLNSRSLQQLVPELTTQINGIHDRNLNRDDKVISHNGVEVRYPYLDHSVIKYSTEKVEINYKVAKLILRDYAGEILDLQFVREEKKRAIQFGAKSARMVKDGSKKGQALIE</sequence>
<gene>
    <name evidence="6" type="ORF">WICPIJ_002400</name>
</gene>
<keyword evidence="1" id="KW-0028">Amino-acid biosynthesis</keyword>
<evidence type="ECO:0000313" key="6">
    <source>
        <dbReference type="EMBL" id="KAH3686601.1"/>
    </source>
</evidence>
<dbReference type="OrthoDB" id="10252281at2759"/>
<evidence type="ECO:0000313" key="7">
    <source>
        <dbReference type="Proteomes" id="UP000774326"/>
    </source>
</evidence>
<dbReference type="Gene3D" id="3.60.20.10">
    <property type="entry name" value="Glutamine Phosphoribosylpyrophosphate, subunit 1, domain 1"/>
    <property type="match status" value="1"/>
</dbReference>
<evidence type="ECO:0000256" key="3">
    <source>
        <dbReference type="ARBA" id="ARBA00022962"/>
    </source>
</evidence>
<dbReference type="Pfam" id="PF13537">
    <property type="entry name" value="GATase_7"/>
    <property type="match status" value="1"/>
</dbReference>
<dbReference type="Gene3D" id="3.40.50.620">
    <property type="entry name" value="HUPs"/>
    <property type="match status" value="1"/>
</dbReference>
<dbReference type="Proteomes" id="UP000774326">
    <property type="component" value="Unassembled WGS sequence"/>
</dbReference>
<evidence type="ECO:0000256" key="2">
    <source>
        <dbReference type="ARBA" id="ARBA00022888"/>
    </source>
</evidence>
<dbReference type="GO" id="GO:0006529">
    <property type="term" value="P:asparagine biosynthetic process"/>
    <property type="evidence" value="ECO:0007669"/>
    <property type="project" value="UniProtKB-KW"/>
</dbReference>
<keyword evidence="2" id="KW-0061">Asparagine biosynthesis</keyword>
<evidence type="ECO:0000259" key="4">
    <source>
        <dbReference type="Pfam" id="PF00733"/>
    </source>
</evidence>
<feature type="domain" description="Glutamine amidotransferase type-2" evidence="5">
    <location>
        <begin position="170"/>
        <end position="259"/>
    </location>
</feature>
<reference evidence="6" key="2">
    <citation type="submission" date="2021-01" db="EMBL/GenBank/DDBJ databases">
        <authorList>
            <person name="Schikora-Tamarit M.A."/>
        </authorList>
    </citation>
    <scope>NUCLEOTIDE SEQUENCE</scope>
    <source>
        <strain evidence="6">CBS2887</strain>
    </source>
</reference>
<comment type="caution">
    <text evidence="6">The sequence shown here is derived from an EMBL/GenBank/DDBJ whole genome shotgun (WGS) entry which is preliminary data.</text>
</comment>
<dbReference type="GO" id="GO:0004066">
    <property type="term" value="F:asparagine synthase (glutamine-hydrolyzing) activity"/>
    <property type="evidence" value="ECO:0007669"/>
    <property type="project" value="InterPro"/>
</dbReference>
<dbReference type="InterPro" id="IPR014729">
    <property type="entry name" value="Rossmann-like_a/b/a_fold"/>
</dbReference>
<evidence type="ECO:0000259" key="5">
    <source>
        <dbReference type="Pfam" id="PF13537"/>
    </source>
</evidence>
<proteinExistence type="predicted"/>
<feature type="domain" description="Asparagine synthetase" evidence="4">
    <location>
        <begin position="530"/>
        <end position="605"/>
    </location>
</feature>
<dbReference type="InterPro" id="IPR051857">
    <property type="entry name" value="Asn_synthetase_domain"/>
</dbReference>
<evidence type="ECO:0000256" key="1">
    <source>
        <dbReference type="ARBA" id="ARBA00022605"/>
    </source>
</evidence>
<dbReference type="CDD" id="cd01991">
    <property type="entry name" value="Asn_synthase_B_C"/>
    <property type="match status" value="1"/>
</dbReference>